<dbReference type="InParanoid" id="G3III1"/>
<dbReference type="Proteomes" id="UP000001075">
    <property type="component" value="Unassembled WGS sequence"/>
</dbReference>
<dbReference type="EMBL" id="JH003019">
    <property type="protein sequence ID" value="EGW13671.1"/>
    <property type="molecule type" value="Genomic_DNA"/>
</dbReference>
<reference evidence="2" key="1">
    <citation type="journal article" date="2011" name="Nat. Biotechnol.">
        <title>The genomic sequence of the Chinese hamster ovary (CHO)-K1 cell line.</title>
        <authorList>
            <person name="Xu X."/>
            <person name="Nagarajan H."/>
            <person name="Lewis N.E."/>
            <person name="Pan S."/>
            <person name="Cai Z."/>
            <person name="Liu X."/>
            <person name="Chen W."/>
            <person name="Xie M."/>
            <person name="Wang W."/>
            <person name="Hammond S."/>
            <person name="Andersen M.R."/>
            <person name="Neff N."/>
            <person name="Passarelli B."/>
            <person name="Koh W."/>
            <person name="Fan H.C."/>
            <person name="Wang J."/>
            <person name="Gui Y."/>
            <person name="Lee K.H."/>
            <person name="Betenbaugh M.J."/>
            <person name="Quake S.R."/>
            <person name="Famili I."/>
            <person name="Palsson B.O."/>
            <person name="Wang J."/>
        </authorList>
    </citation>
    <scope>NUCLEOTIDE SEQUENCE [LARGE SCALE GENOMIC DNA]</scope>
    <source>
        <strain evidence="2">CHO K1 cell line</strain>
    </source>
</reference>
<name>G3III1_CRIGR</name>
<proteinExistence type="predicted"/>
<evidence type="ECO:0000313" key="1">
    <source>
        <dbReference type="EMBL" id="EGW13671.1"/>
    </source>
</evidence>
<evidence type="ECO:0000313" key="2">
    <source>
        <dbReference type="Proteomes" id="UP000001075"/>
    </source>
</evidence>
<dbReference type="AlphaFoldDB" id="G3III1"/>
<protein>
    <submittedName>
        <fullName evidence="1">Uncharacterized protein</fullName>
    </submittedName>
</protein>
<accession>G3III1</accession>
<organism evidence="1 2">
    <name type="scientific">Cricetulus griseus</name>
    <name type="common">Chinese hamster</name>
    <name type="synonym">Cricetulus barabensis griseus</name>
    <dbReference type="NCBI Taxonomy" id="10029"/>
    <lineage>
        <taxon>Eukaryota</taxon>
        <taxon>Metazoa</taxon>
        <taxon>Chordata</taxon>
        <taxon>Craniata</taxon>
        <taxon>Vertebrata</taxon>
        <taxon>Euteleostomi</taxon>
        <taxon>Mammalia</taxon>
        <taxon>Eutheria</taxon>
        <taxon>Euarchontoglires</taxon>
        <taxon>Glires</taxon>
        <taxon>Rodentia</taxon>
        <taxon>Myomorpha</taxon>
        <taxon>Muroidea</taxon>
        <taxon>Cricetidae</taxon>
        <taxon>Cricetinae</taxon>
        <taxon>Cricetulus</taxon>
    </lineage>
</organism>
<sequence>MGEKENNSPNSHYTWRGSQHGCLLKLQIEMKGFFQTQVSRMSQKHTFSHFVNTQELKVIV</sequence>
<gene>
    <name evidence="1" type="ORF">I79_023652</name>
</gene>